<keyword evidence="1" id="KW-0472">Membrane</keyword>
<evidence type="ECO:0000313" key="5">
    <source>
        <dbReference type="Proteomes" id="UP000682005"/>
    </source>
</evidence>
<gene>
    <name evidence="2" type="ORF">ADJ77_09960</name>
    <name evidence="3" type="ORF">J5A51_00195</name>
</gene>
<protein>
    <recommendedName>
        <fullName evidence="6">Beta-carotene 15,15'-monooxygenase</fullName>
    </recommendedName>
</protein>
<feature type="transmembrane region" description="Helical" evidence="1">
    <location>
        <begin position="36"/>
        <end position="53"/>
    </location>
</feature>
<name>A0A0K1NM66_9BACT</name>
<feature type="transmembrane region" description="Helical" evidence="1">
    <location>
        <begin position="204"/>
        <end position="225"/>
    </location>
</feature>
<dbReference type="Proteomes" id="UP000060345">
    <property type="component" value="Chromosome 2"/>
</dbReference>
<dbReference type="EMBL" id="CP072369">
    <property type="protein sequence ID" value="QUB85744.1"/>
    <property type="molecule type" value="Genomic_DNA"/>
</dbReference>
<feature type="transmembrane region" description="Helical" evidence="1">
    <location>
        <begin position="262"/>
        <end position="282"/>
    </location>
</feature>
<keyword evidence="5" id="KW-1185">Reference proteome</keyword>
<dbReference type="AlphaFoldDB" id="A0A0K1NM66"/>
<evidence type="ECO:0008006" key="6">
    <source>
        <dbReference type="Google" id="ProtNLM"/>
    </source>
</evidence>
<feature type="transmembrane region" description="Helical" evidence="1">
    <location>
        <begin position="156"/>
        <end position="176"/>
    </location>
</feature>
<evidence type="ECO:0000313" key="2">
    <source>
        <dbReference type="EMBL" id="AKU70130.1"/>
    </source>
</evidence>
<reference evidence="2 4" key="1">
    <citation type="submission" date="2015-07" db="EMBL/GenBank/DDBJ databases">
        <authorList>
            <person name="Noorani M."/>
        </authorList>
    </citation>
    <scope>NUCLEOTIDE SEQUENCE [LARGE SCALE GENOMIC DNA]</scope>
    <source>
        <strain evidence="2 4">W1435</strain>
    </source>
</reference>
<dbReference type="OrthoDB" id="1116060at2"/>
<evidence type="ECO:0000313" key="4">
    <source>
        <dbReference type="Proteomes" id="UP000060345"/>
    </source>
</evidence>
<feature type="transmembrane region" description="Helical" evidence="1">
    <location>
        <begin position="289"/>
        <end position="310"/>
    </location>
</feature>
<dbReference type="STRING" id="1236517.ADJ77_09960"/>
<dbReference type="EMBL" id="CP012075">
    <property type="protein sequence ID" value="AKU70130.1"/>
    <property type="molecule type" value="Genomic_DNA"/>
</dbReference>
<sequence length="314" mass="36077">MQQKRIQNRIAESRWTQAYVVSAAALVWVTAGLHNLAVIAPGICLLLSTYLMMELNNANALIRIYSRMVSCSFLTLTTMAVFMFPSIQSAIIMLGIVGFYTFSFRCYQDTRAPGWTFYAYFCIGMASIVWVQVLFFLPILWIVMRTNILTMSLRNFVASLLGIMLPYWFYAGYLAAKGDITLLADHFIQLAVFTEPFRFISLNISQITTLSYVLICAVIGIIHFLNQKRNDNIRTRLFYQIFITIDLAAIVFLFLQPQHYDALLSILIATTAPLIAHFFALTRTRITNWMFLILFYAAIIITLFNLWTFLHTSF</sequence>
<dbReference type="Proteomes" id="UP000682005">
    <property type="component" value="Chromosome 2"/>
</dbReference>
<evidence type="ECO:0000313" key="3">
    <source>
        <dbReference type="EMBL" id="QUB85744.1"/>
    </source>
</evidence>
<keyword evidence="1" id="KW-1133">Transmembrane helix</keyword>
<dbReference type="eggNOG" id="ENOG50339DJ">
    <property type="taxonomic scope" value="Bacteria"/>
</dbReference>
<dbReference type="RefSeq" id="WP_025079068.1">
    <property type="nucleotide sequence ID" value="NZ_BAKO01000039.1"/>
</dbReference>
<organism evidence="2 4">
    <name type="scientific">Prevotella fusca JCM 17724</name>
    <dbReference type="NCBI Taxonomy" id="1236517"/>
    <lineage>
        <taxon>Bacteria</taxon>
        <taxon>Pseudomonadati</taxon>
        <taxon>Bacteroidota</taxon>
        <taxon>Bacteroidia</taxon>
        <taxon>Bacteroidales</taxon>
        <taxon>Prevotellaceae</taxon>
        <taxon>Prevotella</taxon>
    </lineage>
</organism>
<feature type="transmembrane region" description="Helical" evidence="1">
    <location>
        <begin position="12"/>
        <end position="30"/>
    </location>
</feature>
<evidence type="ECO:0000256" key="1">
    <source>
        <dbReference type="SAM" id="Phobius"/>
    </source>
</evidence>
<dbReference type="KEGG" id="pfus:ADJ77_09960"/>
<feature type="transmembrane region" description="Helical" evidence="1">
    <location>
        <begin position="73"/>
        <end position="97"/>
    </location>
</feature>
<keyword evidence="1" id="KW-0812">Transmembrane</keyword>
<feature type="transmembrane region" description="Helical" evidence="1">
    <location>
        <begin position="237"/>
        <end position="256"/>
    </location>
</feature>
<proteinExistence type="predicted"/>
<feature type="transmembrane region" description="Helical" evidence="1">
    <location>
        <begin position="117"/>
        <end position="144"/>
    </location>
</feature>
<reference evidence="3 5" key="2">
    <citation type="submission" date="2021-03" db="EMBL/GenBank/DDBJ databases">
        <title>Human Oral Microbial Genomes.</title>
        <authorList>
            <person name="Johnston C.D."/>
            <person name="Chen T."/>
            <person name="Dewhirst F.E."/>
        </authorList>
    </citation>
    <scope>NUCLEOTIDE SEQUENCE [LARGE SCALE GENOMIC DNA]</scope>
    <source>
        <strain evidence="3 5">W1435</strain>
    </source>
</reference>
<accession>A0A0K1NM66</accession>